<accession>A0A835IUJ6</accession>
<dbReference type="PANTHER" id="PTHR47926:SF387">
    <property type="entry name" value="PENTATRICOPEPTIDE REPEAT-CONTAINING PROTEIN"/>
    <property type="match status" value="1"/>
</dbReference>
<comment type="caution">
    <text evidence="1">The sequence shown here is derived from an EMBL/GenBank/DDBJ whole genome shotgun (WGS) entry which is preliminary data.</text>
</comment>
<dbReference type="PANTHER" id="PTHR47926">
    <property type="entry name" value="PENTATRICOPEPTIDE REPEAT-CONTAINING PROTEIN"/>
    <property type="match status" value="1"/>
</dbReference>
<evidence type="ECO:0000313" key="2">
    <source>
        <dbReference type="Proteomes" id="UP000631114"/>
    </source>
</evidence>
<gene>
    <name evidence="1" type="ORF">IFM89_006656</name>
</gene>
<dbReference type="InterPro" id="IPR046960">
    <property type="entry name" value="PPR_At4g14850-like_plant"/>
</dbReference>
<name>A0A835IUJ6_9MAGN</name>
<proteinExistence type="predicted"/>
<keyword evidence="2" id="KW-1185">Reference proteome</keyword>
<protein>
    <submittedName>
        <fullName evidence="1">Uncharacterized protein</fullName>
    </submittedName>
</protein>
<reference evidence="1 2" key="1">
    <citation type="submission" date="2020-10" db="EMBL/GenBank/DDBJ databases">
        <title>The Coptis chinensis genome and diversification of protoberbering-type alkaloids.</title>
        <authorList>
            <person name="Wang B."/>
            <person name="Shu S."/>
            <person name="Song C."/>
            <person name="Liu Y."/>
        </authorList>
    </citation>
    <scope>NUCLEOTIDE SEQUENCE [LARGE SCALE GENOMIC DNA]</scope>
    <source>
        <strain evidence="1">HL-2020</strain>
        <tissue evidence="1">Leaf</tissue>
    </source>
</reference>
<sequence>MELAREAEEALLRIEADNGARYVQLANVYAAEGNWREMCRIRGKMRGGEVRKLAGCSWSQWFSSMKKEYLKFSAPWSGWYRKFYHTVAMLQFYEKINLLSAQNLLRPWIVEVNVILKGSMYNDVNEQHWYY</sequence>
<dbReference type="Proteomes" id="UP000631114">
    <property type="component" value="Unassembled WGS sequence"/>
</dbReference>
<dbReference type="Pfam" id="PF20431">
    <property type="entry name" value="E_motif"/>
    <property type="match status" value="1"/>
</dbReference>
<dbReference type="AlphaFoldDB" id="A0A835IUJ6"/>
<dbReference type="InterPro" id="IPR046848">
    <property type="entry name" value="E_motif"/>
</dbReference>
<dbReference type="GO" id="GO:0009451">
    <property type="term" value="P:RNA modification"/>
    <property type="evidence" value="ECO:0007669"/>
    <property type="project" value="InterPro"/>
</dbReference>
<evidence type="ECO:0000313" key="1">
    <source>
        <dbReference type="EMBL" id="KAF9623929.1"/>
    </source>
</evidence>
<dbReference type="EMBL" id="JADFTS010000001">
    <property type="protein sequence ID" value="KAF9623929.1"/>
    <property type="molecule type" value="Genomic_DNA"/>
</dbReference>
<dbReference type="GO" id="GO:0003723">
    <property type="term" value="F:RNA binding"/>
    <property type="evidence" value="ECO:0007669"/>
    <property type="project" value="InterPro"/>
</dbReference>
<organism evidence="1 2">
    <name type="scientific">Coptis chinensis</name>
    <dbReference type="NCBI Taxonomy" id="261450"/>
    <lineage>
        <taxon>Eukaryota</taxon>
        <taxon>Viridiplantae</taxon>
        <taxon>Streptophyta</taxon>
        <taxon>Embryophyta</taxon>
        <taxon>Tracheophyta</taxon>
        <taxon>Spermatophyta</taxon>
        <taxon>Magnoliopsida</taxon>
        <taxon>Ranunculales</taxon>
        <taxon>Ranunculaceae</taxon>
        <taxon>Coptidoideae</taxon>
        <taxon>Coptis</taxon>
    </lineage>
</organism>